<protein>
    <submittedName>
        <fullName evidence="3">Uncharacterized protein</fullName>
    </submittedName>
</protein>
<feature type="coiled-coil region" evidence="1">
    <location>
        <begin position="48"/>
        <end position="80"/>
    </location>
</feature>
<organism evidence="3 4">
    <name type="scientific">Dichomitus squalens</name>
    <dbReference type="NCBI Taxonomy" id="114155"/>
    <lineage>
        <taxon>Eukaryota</taxon>
        <taxon>Fungi</taxon>
        <taxon>Dikarya</taxon>
        <taxon>Basidiomycota</taxon>
        <taxon>Agaricomycotina</taxon>
        <taxon>Agaricomycetes</taxon>
        <taxon>Polyporales</taxon>
        <taxon>Polyporaceae</taxon>
        <taxon>Dichomitus</taxon>
    </lineage>
</organism>
<gene>
    <name evidence="3" type="ORF">BD310DRAFT_980661</name>
</gene>
<feature type="non-terminal residue" evidence="3">
    <location>
        <position position="342"/>
    </location>
</feature>
<feature type="compositionally biased region" description="Acidic residues" evidence="2">
    <location>
        <begin position="159"/>
        <end position="169"/>
    </location>
</feature>
<reference evidence="3 4" key="1">
    <citation type="submission" date="2019-01" db="EMBL/GenBank/DDBJ databases">
        <title>Draft genome sequences of three monokaryotic isolates of the white-rot basidiomycete fungus Dichomitus squalens.</title>
        <authorList>
            <consortium name="DOE Joint Genome Institute"/>
            <person name="Lopez S.C."/>
            <person name="Andreopoulos B."/>
            <person name="Pangilinan J."/>
            <person name="Lipzen A."/>
            <person name="Riley R."/>
            <person name="Ahrendt S."/>
            <person name="Ng V."/>
            <person name="Barry K."/>
            <person name="Daum C."/>
            <person name="Grigoriev I.V."/>
            <person name="Hilden K.S."/>
            <person name="Makela M.R."/>
            <person name="de Vries R.P."/>
        </authorList>
    </citation>
    <scope>NUCLEOTIDE SEQUENCE [LARGE SCALE GENOMIC DNA]</scope>
    <source>
        <strain evidence="3 4">CBS 464.89</strain>
    </source>
</reference>
<dbReference type="EMBL" id="ML145198">
    <property type="protein sequence ID" value="TBU54077.1"/>
    <property type="molecule type" value="Genomic_DNA"/>
</dbReference>
<dbReference type="AlphaFoldDB" id="A0A4Q9PJ22"/>
<sequence>MPREHCYGCQGTFKDVASHLQTCTKAHKFYDGGLRRRVDVKGKKKQFRDALAQRKVEEQREKAAERAKRLESRRAHLEAEREASIPVMFAPVTDGRRQRRVPARLAELLPTSLKGLPDFILKPGVVAPTGRRSGPVPPPVFPNLAPAEPQRRPPATVEDAPEDGMEGIEDAAPPPPPRPTSPPPINTPPNRFRVFRQYTTAPSSDPEAGLTLDAFSDASTHLRAPSDPLERDPLRGFGPTARTWISHAKDVAASSFAPFLNWTTFKLMEWQYSGSMTKSAGELQRLVDDVILDEKFNKDDLLGFNITREQRRMDDFQATSGAFSPKDGWREASVRLHLPKPG</sequence>
<feature type="region of interest" description="Disordered" evidence="2">
    <location>
        <begin position="130"/>
        <end position="191"/>
    </location>
</feature>
<feature type="compositionally biased region" description="Pro residues" evidence="2">
    <location>
        <begin position="172"/>
        <end position="187"/>
    </location>
</feature>
<name>A0A4Q9PJ22_9APHY</name>
<keyword evidence="4" id="KW-1185">Reference proteome</keyword>
<evidence type="ECO:0000313" key="4">
    <source>
        <dbReference type="Proteomes" id="UP000292082"/>
    </source>
</evidence>
<proteinExistence type="predicted"/>
<keyword evidence="1" id="KW-0175">Coiled coil</keyword>
<dbReference type="Proteomes" id="UP000292082">
    <property type="component" value="Unassembled WGS sequence"/>
</dbReference>
<dbReference type="STRING" id="114155.A0A4Q9PJ22"/>
<evidence type="ECO:0000313" key="3">
    <source>
        <dbReference type="EMBL" id="TBU54077.1"/>
    </source>
</evidence>
<accession>A0A4Q9PJ22</accession>
<evidence type="ECO:0000256" key="1">
    <source>
        <dbReference type="SAM" id="Coils"/>
    </source>
</evidence>
<evidence type="ECO:0000256" key="2">
    <source>
        <dbReference type="SAM" id="MobiDB-lite"/>
    </source>
</evidence>